<dbReference type="AlphaFoldDB" id="A0A8J5XHJ0"/>
<organism evidence="6 7">
    <name type="scientific">Diacronema lutheri</name>
    <name type="common">Unicellular marine alga</name>
    <name type="synonym">Monochrysis lutheri</name>
    <dbReference type="NCBI Taxonomy" id="2081491"/>
    <lineage>
        <taxon>Eukaryota</taxon>
        <taxon>Haptista</taxon>
        <taxon>Haptophyta</taxon>
        <taxon>Pavlovophyceae</taxon>
        <taxon>Pavlovales</taxon>
        <taxon>Pavlovaceae</taxon>
        <taxon>Diacronema</taxon>
    </lineage>
</organism>
<keyword evidence="2 3" id="KW-0067">ATP-binding</keyword>
<dbReference type="FunFam" id="1.10.510.10:FF:000571">
    <property type="entry name" value="Maternal embryonic leucine zipper kinase"/>
    <property type="match status" value="1"/>
</dbReference>
<evidence type="ECO:0000313" key="7">
    <source>
        <dbReference type="Proteomes" id="UP000751190"/>
    </source>
</evidence>
<sequence>MPVVEDLAAMPLASHTPDGKVELDMGISGLLGCGAHGIVRVGRVLATGERVAVKVSPIAKSAKSALKELTVLTMLPSHDHVVKIESAQVNVVDGMLYLVLELCTGGELFDKIAEVGGLPEPEAKASFVQIVAALVHCHGAGVYHRDLKPENILLDKHDRVKVADFGLASTREREPSSLAHLQHTAVGSLSYAAPELHLAADGDARGYDPEKADIWSLGVVLYCMLTARLPFEVAHALLDERFAAVTREGISVMCPDSLSPCAISLLGLLLNPEPRARPSARELLSHAWLDGVTLPEPLPPPPAPAPLPPCAPPKWSEHATLVVSRDGSRTPRLQRPGKRAAASGDVGVAGRALAPPDAGGGCAGGEADASKRPRITDEDDDARRTRASGAAPAAEAEEGGVEGAARRGECAEQTALRPPPPGVPDLVRHLGWERLDGSAVELMADILKSLDELGIEYVLDRSTSSVRLPPTAALPASPGASASTTSTQLTQLAELPADEGEIETRAAEVTIRLVQSARGAGGKETVDLNFIRARGSTIAFHSIYNAFRGQMAARSGWCASSRQYEVLAAI</sequence>
<dbReference type="PANTHER" id="PTHR24346:SF30">
    <property type="entry name" value="MATERNAL EMBRYONIC LEUCINE ZIPPER KINASE"/>
    <property type="match status" value="1"/>
</dbReference>
<dbReference type="PROSITE" id="PS00108">
    <property type="entry name" value="PROTEIN_KINASE_ST"/>
    <property type="match status" value="1"/>
</dbReference>
<dbReference type="PROSITE" id="PS50011">
    <property type="entry name" value="PROTEIN_KINASE_DOM"/>
    <property type="match status" value="1"/>
</dbReference>
<feature type="domain" description="Protein kinase" evidence="5">
    <location>
        <begin position="25"/>
        <end position="289"/>
    </location>
</feature>
<keyword evidence="1 3" id="KW-0547">Nucleotide-binding</keyword>
<feature type="binding site" evidence="3">
    <location>
        <position position="54"/>
    </location>
    <ligand>
        <name>ATP</name>
        <dbReference type="ChEBI" id="CHEBI:30616"/>
    </ligand>
</feature>
<proteinExistence type="predicted"/>
<evidence type="ECO:0000313" key="6">
    <source>
        <dbReference type="EMBL" id="KAG8464278.1"/>
    </source>
</evidence>
<dbReference type="SUPFAM" id="SSF56112">
    <property type="entry name" value="Protein kinase-like (PK-like)"/>
    <property type="match status" value="1"/>
</dbReference>
<gene>
    <name evidence="6" type="ORF">KFE25_003341</name>
</gene>
<dbReference type="EMBL" id="JAGTXO010000013">
    <property type="protein sequence ID" value="KAG8464278.1"/>
    <property type="molecule type" value="Genomic_DNA"/>
</dbReference>
<dbReference type="InterPro" id="IPR008271">
    <property type="entry name" value="Ser/Thr_kinase_AS"/>
</dbReference>
<feature type="compositionally biased region" description="Basic and acidic residues" evidence="4">
    <location>
        <begin position="368"/>
        <end position="384"/>
    </location>
</feature>
<dbReference type="GO" id="GO:0004674">
    <property type="term" value="F:protein serine/threonine kinase activity"/>
    <property type="evidence" value="ECO:0007669"/>
    <property type="project" value="TreeGrafter"/>
</dbReference>
<dbReference type="InterPro" id="IPR000719">
    <property type="entry name" value="Prot_kinase_dom"/>
</dbReference>
<dbReference type="PROSITE" id="PS00107">
    <property type="entry name" value="PROTEIN_KINASE_ATP"/>
    <property type="match status" value="1"/>
</dbReference>
<feature type="region of interest" description="Disordered" evidence="4">
    <location>
        <begin position="323"/>
        <end position="422"/>
    </location>
</feature>
<accession>A0A8J5XHJ0</accession>
<evidence type="ECO:0000256" key="4">
    <source>
        <dbReference type="SAM" id="MobiDB-lite"/>
    </source>
</evidence>
<dbReference type="GO" id="GO:0035556">
    <property type="term" value="P:intracellular signal transduction"/>
    <property type="evidence" value="ECO:0007669"/>
    <property type="project" value="TreeGrafter"/>
</dbReference>
<reference evidence="6" key="1">
    <citation type="submission" date="2021-05" db="EMBL/GenBank/DDBJ databases">
        <title>The genome of the haptophyte Pavlova lutheri (Diacronema luteri, Pavlovales) - a model for lipid biosynthesis in eukaryotic algae.</title>
        <authorList>
            <person name="Hulatt C.J."/>
            <person name="Posewitz M.C."/>
        </authorList>
    </citation>
    <scope>NUCLEOTIDE SEQUENCE</scope>
    <source>
        <strain evidence="6">NIVA-4/92</strain>
    </source>
</reference>
<name>A0A8J5XHJ0_DIALT</name>
<dbReference type="InterPro" id="IPR011009">
    <property type="entry name" value="Kinase-like_dom_sf"/>
</dbReference>
<evidence type="ECO:0000256" key="1">
    <source>
        <dbReference type="ARBA" id="ARBA00022741"/>
    </source>
</evidence>
<dbReference type="SMART" id="SM00220">
    <property type="entry name" value="S_TKc"/>
    <property type="match status" value="1"/>
</dbReference>
<evidence type="ECO:0000259" key="5">
    <source>
        <dbReference type="PROSITE" id="PS50011"/>
    </source>
</evidence>
<dbReference type="OrthoDB" id="193931at2759"/>
<comment type="caution">
    <text evidence="6">The sequence shown here is derived from an EMBL/GenBank/DDBJ whole genome shotgun (WGS) entry which is preliminary data.</text>
</comment>
<dbReference type="Pfam" id="PF00069">
    <property type="entry name" value="Pkinase"/>
    <property type="match status" value="1"/>
</dbReference>
<dbReference type="Gene3D" id="1.10.510.10">
    <property type="entry name" value="Transferase(Phosphotransferase) domain 1"/>
    <property type="match status" value="1"/>
</dbReference>
<dbReference type="GO" id="GO:0005524">
    <property type="term" value="F:ATP binding"/>
    <property type="evidence" value="ECO:0007669"/>
    <property type="project" value="UniProtKB-UniRule"/>
</dbReference>
<dbReference type="Proteomes" id="UP000751190">
    <property type="component" value="Unassembled WGS sequence"/>
</dbReference>
<dbReference type="OMA" id="HIVECCG"/>
<protein>
    <recommendedName>
        <fullName evidence="5">Protein kinase domain-containing protein</fullName>
    </recommendedName>
</protein>
<dbReference type="PANTHER" id="PTHR24346">
    <property type="entry name" value="MAP/MICROTUBULE AFFINITY-REGULATING KINASE"/>
    <property type="match status" value="1"/>
</dbReference>
<evidence type="ECO:0000256" key="2">
    <source>
        <dbReference type="ARBA" id="ARBA00022840"/>
    </source>
</evidence>
<evidence type="ECO:0000256" key="3">
    <source>
        <dbReference type="PROSITE-ProRule" id="PRU10141"/>
    </source>
</evidence>
<dbReference type="GO" id="GO:0005737">
    <property type="term" value="C:cytoplasm"/>
    <property type="evidence" value="ECO:0007669"/>
    <property type="project" value="TreeGrafter"/>
</dbReference>
<dbReference type="InterPro" id="IPR017441">
    <property type="entry name" value="Protein_kinase_ATP_BS"/>
</dbReference>
<keyword evidence="7" id="KW-1185">Reference proteome</keyword>